<evidence type="ECO:0000256" key="4">
    <source>
        <dbReference type="ARBA" id="ARBA00023054"/>
    </source>
</evidence>
<dbReference type="eggNOG" id="COG1322">
    <property type="taxonomic scope" value="Bacteria"/>
</dbReference>
<protein>
    <recommendedName>
        <fullName evidence="3">DNA recombination protein RmuC homolog</fullName>
    </recommendedName>
</protein>
<evidence type="ECO:0000313" key="8">
    <source>
        <dbReference type="Proteomes" id="UP000003635"/>
    </source>
</evidence>
<comment type="caution">
    <text evidence="7">The sequence shown here is derived from an EMBL/GenBank/DDBJ whole genome shotgun (WGS) entry which is preliminary data.</text>
</comment>
<evidence type="ECO:0000256" key="6">
    <source>
        <dbReference type="SAM" id="Coils"/>
    </source>
</evidence>
<keyword evidence="8" id="KW-1185">Reference proteome</keyword>
<comment type="function">
    <text evidence="1">Involved in DNA recombination.</text>
</comment>
<dbReference type="Proteomes" id="UP000003635">
    <property type="component" value="Unassembled WGS sequence"/>
</dbReference>
<organism evidence="7 8">
    <name type="scientific">Oceanicola granulosus (strain ATCC BAA-861 / DSM 15982 / KCTC 12143 / HTCC2516)</name>
    <dbReference type="NCBI Taxonomy" id="314256"/>
    <lineage>
        <taxon>Bacteria</taxon>
        <taxon>Pseudomonadati</taxon>
        <taxon>Pseudomonadota</taxon>
        <taxon>Alphaproteobacteria</taxon>
        <taxon>Rhodobacterales</taxon>
        <taxon>Roseobacteraceae</taxon>
        <taxon>Oceanicola</taxon>
    </lineage>
</organism>
<dbReference type="InterPro" id="IPR003798">
    <property type="entry name" value="DNA_recombination_RmuC"/>
</dbReference>
<name>Q2CAS5_OCEGH</name>
<reference evidence="7 8" key="1">
    <citation type="journal article" date="2010" name="J. Bacteriol.">
        <title>Genome sequences of Oceanicola granulosus HTCC2516(T) and Oceanicola batsensis HTCC2597(TDelta).</title>
        <authorList>
            <person name="Thrash J.C."/>
            <person name="Cho J.C."/>
            <person name="Vergin K.L."/>
            <person name="Giovannoni S.J."/>
        </authorList>
    </citation>
    <scope>NUCLEOTIDE SEQUENCE [LARGE SCALE GENOMIC DNA]</scope>
    <source>
        <strain evidence="8">ATCC BAA-861 / DSM 15982 / KCTC 12143 / HTCC2516</strain>
    </source>
</reference>
<keyword evidence="4 6" id="KW-0175">Coiled coil</keyword>
<gene>
    <name evidence="7" type="ORF">OG2516_04678</name>
</gene>
<dbReference type="HOGENOM" id="CLU_024057_0_0_5"/>
<dbReference type="AlphaFoldDB" id="Q2CAS5"/>
<dbReference type="GO" id="GO:0006310">
    <property type="term" value="P:DNA recombination"/>
    <property type="evidence" value="ECO:0007669"/>
    <property type="project" value="UniProtKB-KW"/>
</dbReference>
<evidence type="ECO:0000313" key="7">
    <source>
        <dbReference type="EMBL" id="EAR49763.1"/>
    </source>
</evidence>
<dbReference type="EMBL" id="AAOT01000048">
    <property type="protein sequence ID" value="EAR49763.1"/>
    <property type="molecule type" value="Genomic_DNA"/>
</dbReference>
<dbReference type="Pfam" id="PF02646">
    <property type="entry name" value="RmuC"/>
    <property type="match status" value="1"/>
</dbReference>
<evidence type="ECO:0000256" key="3">
    <source>
        <dbReference type="ARBA" id="ARBA00021840"/>
    </source>
</evidence>
<dbReference type="PANTHER" id="PTHR30563:SF0">
    <property type="entry name" value="DNA RECOMBINATION PROTEIN RMUC"/>
    <property type="match status" value="1"/>
</dbReference>
<proteinExistence type="inferred from homology"/>
<sequence length="472" mass="52255">MLADEFTLLAGAAALLLLLLIYSVASLRSAKAALRDMRDELGEARRLHREAEQACGTARSTGAALEEAVRRLEAEMEAQRTAQKDQQAKHADLQEKHAALQSAHAALQADSDGKLASARERIEELKSLREEMAKKFEDLAAATLRKTGSEFSATHQEKLSELLKPFREHVSRFEVELREVHRSADKERAQLSQQVRDLTIQSETVRSEAAALTRALKGDKQKQGAWGEMILERILEASGLERDVHYMVQQQRTGEDGARYRPDVVVQLPRKKCLIIDSKVSLVSYEAAVNAETEEERAEHLKAHAAAVRRHVTQLADKAYYALEDTAVDYVLMFMPIEGALAAALNEAPDLASFAVSRHIGLMTPTTLMVTLRTVEHIWTVERRESNAEDIAKRAGRLYDKLANFVGDLTKVGDALGKASQAHEEALKKLTHGRGNAISQVETLKQMGARATKSIAIDYDADDEPARLPAAE</sequence>
<evidence type="ECO:0000256" key="2">
    <source>
        <dbReference type="ARBA" id="ARBA00009840"/>
    </source>
</evidence>
<dbReference type="RefSeq" id="WP_007254463.1">
    <property type="nucleotide sequence ID" value="NZ_CH724107.1"/>
</dbReference>
<feature type="coiled-coil region" evidence="6">
    <location>
        <begin position="27"/>
        <end position="145"/>
    </location>
</feature>
<keyword evidence="5" id="KW-0233">DNA recombination</keyword>
<dbReference type="PANTHER" id="PTHR30563">
    <property type="entry name" value="DNA RECOMBINATION PROTEIN RMUC"/>
    <property type="match status" value="1"/>
</dbReference>
<dbReference type="STRING" id="314256.OG2516_04678"/>
<comment type="similarity">
    <text evidence="2">Belongs to the RmuC family.</text>
</comment>
<dbReference type="OrthoDB" id="370725at2"/>
<evidence type="ECO:0000256" key="5">
    <source>
        <dbReference type="ARBA" id="ARBA00023172"/>
    </source>
</evidence>
<evidence type="ECO:0000256" key="1">
    <source>
        <dbReference type="ARBA" id="ARBA00003416"/>
    </source>
</evidence>
<accession>Q2CAS5</accession>